<keyword evidence="1" id="KW-0862">Zinc</keyword>
<protein>
    <recommendedName>
        <fullName evidence="2">C2H2-type domain-containing protein</fullName>
    </recommendedName>
</protein>
<evidence type="ECO:0000256" key="1">
    <source>
        <dbReference type="PROSITE-ProRule" id="PRU00042"/>
    </source>
</evidence>
<keyword evidence="4" id="KW-1185">Reference proteome</keyword>
<organism evidence="3 4">
    <name type="scientific">Brachionus plicatilis</name>
    <name type="common">Marine rotifer</name>
    <name type="synonym">Brachionus muelleri</name>
    <dbReference type="NCBI Taxonomy" id="10195"/>
    <lineage>
        <taxon>Eukaryota</taxon>
        <taxon>Metazoa</taxon>
        <taxon>Spiralia</taxon>
        <taxon>Gnathifera</taxon>
        <taxon>Rotifera</taxon>
        <taxon>Eurotatoria</taxon>
        <taxon>Monogononta</taxon>
        <taxon>Pseudotrocha</taxon>
        <taxon>Ploima</taxon>
        <taxon>Brachionidae</taxon>
        <taxon>Brachionus</taxon>
    </lineage>
</organism>
<proteinExistence type="predicted"/>
<keyword evidence="1" id="KW-0479">Metal-binding</keyword>
<dbReference type="OrthoDB" id="5820972at2759"/>
<sequence length="132" mass="14992">MGLLKSGDKKQNEIAKEIRKDPISSYQKLATDFNSKAQRVRISLESHTAVRKPLLNTRDRQKSSVYQGYKTESRLVSRDAFPTKALQTVNKKTQSAVKKVLSKHKNPIACSECGKLMKNERGVKQHIAKMHK</sequence>
<comment type="caution">
    <text evidence="3">The sequence shown here is derived from an EMBL/GenBank/DDBJ whole genome shotgun (WGS) entry which is preliminary data.</text>
</comment>
<dbReference type="PROSITE" id="PS00028">
    <property type="entry name" value="ZINC_FINGER_C2H2_1"/>
    <property type="match status" value="1"/>
</dbReference>
<dbReference type="EMBL" id="REGN01002142">
    <property type="protein sequence ID" value="RNA29999.1"/>
    <property type="molecule type" value="Genomic_DNA"/>
</dbReference>
<evidence type="ECO:0000313" key="3">
    <source>
        <dbReference type="EMBL" id="RNA29999.1"/>
    </source>
</evidence>
<name>A0A3M7S2X1_BRAPC</name>
<evidence type="ECO:0000259" key="2">
    <source>
        <dbReference type="PROSITE" id="PS50157"/>
    </source>
</evidence>
<evidence type="ECO:0000313" key="4">
    <source>
        <dbReference type="Proteomes" id="UP000276133"/>
    </source>
</evidence>
<keyword evidence="1" id="KW-0863">Zinc-finger</keyword>
<dbReference type="Proteomes" id="UP000276133">
    <property type="component" value="Unassembled WGS sequence"/>
</dbReference>
<dbReference type="InterPro" id="IPR013087">
    <property type="entry name" value="Znf_C2H2_type"/>
</dbReference>
<accession>A0A3M7S2X1</accession>
<dbReference type="PROSITE" id="PS50157">
    <property type="entry name" value="ZINC_FINGER_C2H2_2"/>
    <property type="match status" value="1"/>
</dbReference>
<reference evidence="3 4" key="1">
    <citation type="journal article" date="2018" name="Sci. Rep.">
        <title>Genomic signatures of local adaptation to the degree of environmental predictability in rotifers.</title>
        <authorList>
            <person name="Franch-Gras L."/>
            <person name="Hahn C."/>
            <person name="Garcia-Roger E.M."/>
            <person name="Carmona M.J."/>
            <person name="Serra M."/>
            <person name="Gomez A."/>
        </authorList>
    </citation>
    <scope>NUCLEOTIDE SEQUENCE [LARGE SCALE GENOMIC DNA]</scope>
    <source>
        <strain evidence="3">HYR1</strain>
    </source>
</reference>
<dbReference type="GO" id="GO:0008270">
    <property type="term" value="F:zinc ion binding"/>
    <property type="evidence" value="ECO:0007669"/>
    <property type="project" value="UniProtKB-KW"/>
</dbReference>
<gene>
    <name evidence="3" type="ORF">BpHYR1_051480</name>
</gene>
<feature type="domain" description="C2H2-type" evidence="2">
    <location>
        <begin position="108"/>
        <end position="132"/>
    </location>
</feature>
<dbReference type="AlphaFoldDB" id="A0A3M7S2X1"/>